<dbReference type="AlphaFoldDB" id="A0A5B6VP97"/>
<accession>A0A5B6VP97</accession>
<gene>
    <name evidence="2" type="ORF">EPI10_016532</name>
</gene>
<proteinExistence type="predicted"/>
<evidence type="ECO:0000313" key="2">
    <source>
        <dbReference type="EMBL" id="KAA3470854.1"/>
    </source>
</evidence>
<dbReference type="Proteomes" id="UP000325315">
    <property type="component" value="Unassembled WGS sequence"/>
</dbReference>
<keyword evidence="3" id="KW-1185">Reference proteome</keyword>
<dbReference type="EMBL" id="SMMG02000006">
    <property type="protein sequence ID" value="KAA3470854.1"/>
    <property type="molecule type" value="Genomic_DNA"/>
</dbReference>
<comment type="caution">
    <text evidence="2">The sequence shown here is derived from an EMBL/GenBank/DDBJ whole genome shotgun (WGS) entry which is preliminary data.</text>
</comment>
<name>A0A5B6VP97_9ROSI</name>
<reference evidence="3" key="1">
    <citation type="journal article" date="2019" name="Plant Biotechnol. J.">
        <title>Genome sequencing of the Australian wild diploid species Gossypium australe highlights disease resistance and delayed gland morphogenesis.</title>
        <authorList>
            <person name="Cai Y."/>
            <person name="Cai X."/>
            <person name="Wang Q."/>
            <person name="Wang P."/>
            <person name="Zhang Y."/>
            <person name="Cai C."/>
            <person name="Xu Y."/>
            <person name="Wang K."/>
            <person name="Zhou Z."/>
            <person name="Wang C."/>
            <person name="Geng S."/>
            <person name="Li B."/>
            <person name="Dong Q."/>
            <person name="Hou Y."/>
            <person name="Wang H."/>
            <person name="Ai P."/>
            <person name="Liu Z."/>
            <person name="Yi F."/>
            <person name="Sun M."/>
            <person name="An G."/>
            <person name="Cheng J."/>
            <person name="Zhang Y."/>
            <person name="Shi Q."/>
            <person name="Xie Y."/>
            <person name="Shi X."/>
            <person name="Chang Y."/>
            <person name="Huang F."/>
            <person name="Chen Y."/>
            <person name="Hong S."/>
            <person name="Mi L."/>
            <person name="Sun Q."/>
            <person name="Zhang L."/>
            <person name="Zhou B."/>
            <person name="Peng R."/>
            <person name="Zhang X."/>
            <person name="Liu F."/>
        </authorList>
    </citation>
    <scope>NUCLEOTIDE SEQUENCE [LARGE SCALE GENOMIC DNA]</scope>
    <source>
        <strain evidence="3">cv. PA1801</strain>
    </source>
</reference>
<feature type="region of interest" description="Disordered" evidence="1">
    <location>
        <begin position="1"/>
        <end position="38"/>
    </location>
</feature>
<dbReference type="OrthoDB" id="2272416at2759"/>
<protein>
    <submittedName>
        <fullName evidence="2">Chaperone surA</fullName>
    </submittedName>
</protein>
<evidence type="ECO:0000313" key="3">
    <source>
        <dbReference type="Proteomes" id="UP000325315"/>
    </source>
</evidence>
<evidence type="ECO:0000256" key="1">
    <source>
        <dbReference type="SAM" id="MobiDB-lite"/>
    </source>
</evidence>
<organism evidence="2 3">
    <name type="scientific">Gossypium australe</name>
    <dbReference type="NCBI Taxonomy" id="47621"/>
    <lineage>
        <taxon>Eukaryota</taxon>
        <taxon>Viridiplantae</taxon>
        <taxon>Streptophyta</taxon>
        <taxon>Embryophyta</taxon>
        <taxon>Tracheophyta</taxon>
        <taxon>Spermatophyta</taxon>
        <taxon>Magnoliopsida</taxon>
        <taxon>eudicotyledons</taxon>
        <taxon>Gunneridae</taxon>
        <taxon>Pentapetalae</taxon>
        <taxon>rosids</taxon>
        <taxon>malvids</taxon>
        <taxon>Malvales</taxon>
        <taxon>Malvaceae</taxon>
        <taxon>Malvoideae</taxon>
        <taxon>Gossypium</taxon>
    </lineage>
</organism>
<sequence length="183" mass="20847">MDPDRAVADEIESNVLAPAQGAAPSESRPPTVSQGEGAREAFLHMMNEVCSNKSECSTSSPPYPQPIPIAPRGVELVRLNKPPVDKIRKQGAEEFRANVGNDPERAEFWLENTIRVFDELSCTPEECLKYAISLLWDTTYHSWKTLVSMVLRERKRKEFLELKQGRMSVTEYEREFVRLSKYA</sequence>